<dbReference type="Gene3D" id="3.40.30.10">
    <property type="entry name" value="Glutaredoxin"/>
    <property type="match status" value="1"/>
</dbReference>
<keyword evidence="9" id="KW-1185">Reference proteome</keyword>
<keyword evidence="3" id="KW-0735">Signal-anchor</keyword>
<dbReference type="PANTHER" id="PTHR42852:SF6">
    <property type="entry name" value="THIOL:DISULFIDE INTERCHANGE PROTEIN DSBE"/>
    <property type="match status" value="1"/>
</dbReference>
<evidence type="ECO:0000256" key="4">
    <source>
        <dbReference type="ARBA" id="ARBA00023157"/>
    </source>
</evidence>
<keyword evidence="4" id="KW-1015">Disulfide bond</keyword>
<dbReference type="InterPro" id="IPR036249">
    <property type="entry name" value="Thioredoxin-like_sf"/>
</dbReference>
<protein>
    <submittedName>
        <fullName evidence="8">TlpA disulfide reductase family protein</fullName>
    </submittedName>
</protein>
<evidence type="ECO:0000256" key="6">
    <source>
        <dbReference type="SAM" id="SignalP"/>
    </source>
</evidence>
<sequence>MNSVRITRAVLAVTTAVGSLSLGACATGADGTEQGTAPGSAVVGVTMVPEGERRPLGEIRGETLDGGKLDVADHRGRIVVLNVWASWCAPCRAEAPHLADVAEETRSEGVRFVGVDTRDTRRLALAFEEEYGVPYPSLYDPDGRLVLSGFPKGTLHPRAVPSTVVVDREGRIAARAMGELSREDLHGMIDPLLAEG</sequence>
<accession>A0ABV3ESY8</accession>
<dbReference type="InterPro" id="IPR017937">
    <property type="entry name" value="Thioredoxin_CS"/>
</dbReference>
<dbReference type="Proteomes" id="UP001551584">
    <property type="component" value="Unassembled WGS sequence"/>
</dbReference>
<evidence type="ECO:0000256" key="1">
    <source>
        <dbReference type="ARBA" id="ARBA00004196"/>
    </source>
</evidence>
<dbReference type="PROSITE" id="PS00194">
    <property type="entry name" value="THIOREDOXIN_1"/>
    <property type="match status" value="1"/>
</dbReference>
<organism evidence="8 9">
    <name type="scientific">Streptomyces chilikensis</name>
    <dbReference type="NCBI Taxonomy" id="1194079"/>
    <lineage>
        <taxon>Bacteria</taxon>
        <taxon>Bacillati</taxon>
        <taxon>Actinomycetota</taxon>
        <taxon>Actinomycetes</taxon>
        <taxon>Kitasatosporales</taxon>
        <taxon>Streptomycetaceae</taxon>
        <taxon>Streptomyces</taxon>
    </lineage>
</organism>
<dbReference type="RefSeq" id="WP_166020752.1">
    <property type="nucleotide sequence ID" value="NZ_JBEZNA010000043.1"/>
</dbReference>
<dbReference type="PANTHER" id="PTHR42852">
    <property type="entry name" value="THIOL:DISULFIDE INTERCHANGE PROTEIN DSBE"/>
    <property type="match status" value="1"/>
</dbReference>
<evidence type="ECO:0000256" key="3">
    <source>
        <dbReference type="ARBA" id="ARBA00022968"/>
    </source>
</evidence>
<proteinExistence type="predicted"/>
<reference evidence="8 9" key="1">
    <citation type="submission" date="2024-06" db="EMBL/GenBank/DDBJ databases">
        <title>The Natural Products Discovery Center: Release of the First 8490 Sequenced Strains for Exploring Actinobacteria Biosynthetic Diversity.</title>
        <authorList>
            <person name="Kalkreuter E."/>
            <person name="Kautsar S.A."/>
            <person name="Yang D."/>
            <person name="Bader C.D."/>
            <person name="Teijaro C.N."/>
            <person name="Fluegel L."/>
            <person name="Davis C.M."/>
            <person name="Simpson J.R."/>
            <person name="Lauterbach L."/>
            <person name="Steele A.D."/>
            <person name="Gui C."/>
            <person name="Meng S."/>
            <person name="Li G."/>
            <person name="Viehrig K."/>
            <person name="Ye F."/>
            <person name="Su P."/>
            <person name="Kiefer A.F."/>
            <person name="Nichols A."/>
            <person name="Cepeda A.J."/>
            <person name="Yan W."/>
            <person name="Fan B."/>
            <person name="Jiang Y."/>
            <person name="Adhikari A."/>
            <person name="Zheng C.-J."/>
            <person name="Schuster L."/>
            <person name="Cowan T.M."/>
            <person name="Smanski M.J."/>
            <person name="Chevrette M.G."/>
            <person name="De Carvalho L.P.S."/>
            <person name="Shen B."/>
        </authorList>
    </citation>
    <scope>NUCLEOTIDE SEQUENCE [LARGE SCALE GENOMIC DNA]</scope>
    <source>
        <strain evidence="8 9">NPDC048117</strain>
    </source>
</reference>
<evidence type="ECO:0000256" key="5">
    <source>
        <dbReference type="ARBA" id="ARBA00023284"/>
    </source>
</evidence>
<keyword evidence="3" id="KW-0812">Transmembrane</keyword>
<feature type="chain" id="PRO_5047183302" evidence="6">
    <location>
        <begin position="27"/>
        <end position="196"/>
    </location>
</feature>
<evidence type="ECO:0000259" key="7">
    <source>
        <dbReference type="PROSITE" id="PS51352"/>
    </source>
</evidence>
<gene>
    <name evidence="8" type="ORF">AB0D95_18540</name>
</gene>
<evidence type="ECO:0000313" key="8">
    <source>
        <dbReference type="EMBL" id="MEU9579236.1"/>
    </source>
</evidence>
<comment type="caution">
    <text evidence="8">The sequence shown here is derived from an EMBL/GenBank/DDBJ whole genome shotgun (WGS) entry which is preliminary data.</text>
</comment>
<evidence type="ECO:0000313" key="9">
    <source>
        <dbReference type="Proteomes" id="UP001551584"/>
    </source>
</evidence>
<dbReference type="PROSITE" id="PS51352">
    <property type="entry name" value="THIOREDOXIN_2"/>
    <property type="match status" value="1"/>
</dbReference>
<comment type="subcellular location">
    <subcellularLocation>
        <location evidence="1">Cell envelope</location>
    </subcellularLocation>
</comment>
<keyword evidence="6" id="KW-0732">Signal</keyword>
<feature type="signal peptide" evidence="6">
    <location>
        <begin position="1"/>
        <end position="26"/>
    </location>
</feature>
<dbReference type="CDD" id="cd02966">
    <property type="entry name" value="TlpA_like_family"/>
    <property type="match status" value="1"/>
</dbReference>
<dbReference type="InterPro" id="IPR013766">
    <property type="entry name" value="Thioredoxin_domain"/>
</dbReference>
<keyword evidence="5" id="KW-0676">Redox-active center</keyword>
<dbReference type="EMBL" id="JBEZNA010000043">
    <property type="protein sequence ID" value="MEU9579236.1"/>
    <property type="molecule type" value="Genomic_DNA"/>
</dbReference>
<dbReference type="PROSITE" id="PS51257">
    <property type="entry name" value="PROKAR_LIPOPROTEIN"/>
    <property type="match status" value="1"/>
</dbReference>
<feature type="domain" description="Thioredoxin" evidence="7">
    <location>
        <begin position="48"/>
        <end position="194"/>
    </location>
</feature>
<dbReference type="InterPro" id="IPR050553">
    <property type="entry name" value="Thioredoxin_ResA/DsbE_sf"/>
</dbReference>
<name>A0ABV3ESY8_9ACTN</name>
<dbReference type="Pfam" id="PF00578">
    <property type="entry name" value="AhpC-TSA"/>
    <property type="match status" value="1"/>
</dbReference>
<dbReference type="SUPFAM" id="SSF52833">
    <property type="entry name" value="Thioredoxin-like"/>
    <property type="match status" value="1"/>
</dbReference>
<keyword evidence="2" id="KW-0201">Cytochrome c-type biogenesis</keyword>
<evidence type="ECO:0000256" key="2">
    <source>
        <dbReference type="ARBA" id="ARBA00022748"/>
    </source>
</evidence>
<dbReference type="InterPro" id="IPR000866">
    <property type="entry name" value="AhpC/TSA"/>
</dbReference>